<keyword evidence="3" id="KW-1185">Reference proteome</keyword>
<dbReference type="GeneID" id="27363583"/>
<organism evidence="2 3">
    <name type="scientific">Exophiala oligosperma</name>
    <dbReference type="NCBI Taxonomy" id="215243"/>
    <lineage>
        <taxon>Eukaryota</taxon>
        <taxon>Fungi</taxon>
        <taxon>Dikarya</taxon>
        <taxon>Ascomycota</taxon>
        <taxon>Pezizomycotina</taxon>
        <taxon>Eurotiomycetes</taxon>
        <taxon>Chaetothyriomycetidae</taxon>
        <taxon>Chaetothyriales</taxon>
        <taxon>Herpotrichiellaceae</taxon>
        <taxon>Exophiala</taxon>
    </lineage>
</organism>
<dbReference type="AlphaFoldDB" id="A0A0D2D1W9"/>
<protein>
    <submittedName>
        <fullName evidence="2">Uncharacterized protein</fullName>
    </submittedName>
</protein>
<sequence length="62" mass="6723">MTIPYAHSIPETGYGDDLRPGGRRISQEVINFGDSGPSYETASSAAMMAMQAMVVATWTRLK</sequence>
<evidence type="ECO:0000313" key="2">
    <source>
        <dbReference type="EMBL" id="KIW36215.1"/>
    </source>
</evidence>
<feature type="region of interest" description="Disordered" evidence="1">
    <location>
        <begin position="1"/>
        <end position="20"/>
    </location>
</feature>
<proteinExistence type="predicted"/>
<name>A0A0D2D1W9_9EURO</name>
<reference evidence="2 3" key="1">
    <citation type="submission" date="2015-01" db="EMBL/GenBank/DDBJ databases">
        <title>The Genome Sequence of Exophiala oligosperma CBS72588.</title>
        <authorList>
            <consortium name="The Broad Institute Genomics Platform"/>
            <person name="Cuomo C."/>
            <person name="de Hoog S."/>
            <person name="Gorbushina A."/>
            <person name="Stielow B."/>
            <person name="Teixiera M."/>
            <person name="Abouelleil A."/>
            <person name="Chapman S.B."/>
            <person name="Priest M."/>
            <person name="Young S.K."/>
            <person name="Wortman J."/>
            <person name="Nusbaum C."/>
            <person name="Birren B."/>
        </authorList>
    </citation>
    <scope>NUCLEOTIDE SEQUENCE [LARGE SCALE GENOMIC DNA]</scope>
    <source>
        <strain evidence="2 3">CBS 72588</strain>
    </source>
</reference>
<dbReference type="EMBL" id="KN847368">
    <property type="protein sequence ID" value="KIW36215.1"/>
    <property type="molecule type" value="Genomic_DNA"/>
</dbReference>
<evidence type="ECO:0000256" key="1">
    <source>
        <dbReference type="SAM" id="MobiDB-lite"/>
    </source>
</evidence>
<dbReference type="HOGENOM" id="CLU_2904199_0_0_1"/>
<accession>A0A0D2D1W9</accession>
<evidence type="ECO:0000313" key="3">
    <source>
        <dbReference type="Proteomes" id="UP000053342"/>
    </source>
</evidence>
<dbReference type="Proteomes" id="UP000053342">
    <property type="component" value="Unassembled WGS sequence"/>
</dbReference>
<dbReference type="VEuPathDB" id="FungiDB:PV06_11509"/>
<dbReference type="RefSeq" id="XP_016256431.1">
    <property type="nucleotide sequence ID" value="XM_016413199.1"/>
</dbReference>
<gene>
    <name evidence="2" type="ORF">PV06_11509</name>
</gene>